<dbReference type="Proteomes" id="UP000729357">
    <property type="component" value="Unassembled WGS sequence"/>
</dbReference>
<feature type="compositionally biased region" description="Basic and acidic residues" evidence="1">
    <location>
        <begin position="360"/>
        <end position="388"/>
    </location>
</feature>
<feature type="compositionally biased region" description="Basic and acidic residues" evidence="1">
    <location>
        <begin position="174"/>
        <end position="191"/>
    </location>
</feature>
<reference evidence="2" key="2">
    <citation type="submission" date="2021-08" db="EMBL/GenBank/DDBJ databases">
        <authorList>
            <person name="Gostincar C."/>
            <person name="Sun X."/>
            <person name="Song Z."/>
            <person name="Gunde-Cimerman N."/>
        </authorList>
    </citation>
    <scope>NUCLEOTIDE SEQUENCE</scope>
    <source>
        <strain evidence="2">EXF-9298</strain>
    </source>
</reference>
<reference evidence="2" key="1">
    <citation type="journal article" date="2021" name="J Fungi (Basel)">
        <title>Virulence traits and population genomics of the black yeast Aureobasidium melanogenum.</title>
        <authorList>
            <person name="Cernosa A."/>
            <person name="Sun X."/>
            <person name="Gostincar C."/>
            <person name="Fang C."/>
            <person name="Gunde-Cimerman N."/>
            <person name="Song Z."/>
        </authorList>
    </citation>
    <scope>NUCLEOTIDE SEQUENCE</scope>
    <source>
        <strain evidence="2">EXF-9298</strain>
    </source>
</reference>
<dbReference type="AlphaFoldDB" id="A0A9P8JZP6"/>
<evidence type="ECO:0000313" key="2">
    <source>
        <dbReference type="EMBL" id="KAG9987340.1"/>
    </source>
</evidence>
<keyword evidence="3" id="KW-1185">Reference proteome</keyword>
<comment type="caution">
    <text evidence="2">The sequence shown here is derived from an EMBL/GenBank/DDBJ whole genome shotgun (WGS) entry which is preliminary data.</text>
</comment>
<protein>
    <submittedName>
        <fullName evidence="2">Uncharacterized protein</fullName>
    </submittedName>
</protein>
<feature type="compositionally biased region" description="Low complexity" evidence="1">
    <location>
        <begin position="195"/>
        <end position="208"/>
    </location>
</feature>
<sequence>MYSDDIGHMTDQEEMVNMAEAMAQECIKKIELQAELKFAKRFAAISAVMIEKIEKHTESRNDKFEMLDSFITSAAFDVEEDTLGEGGPLTTILNTAHIINDADVEFFKQTIADLKNKLPGEAYVHKINNELSAIAEREKAIAEREKAIDKLFEESEDEETIKDEEAEDEEIEDEKIKDEEKVNSINKDKPTAEASQLLPSPNLLQNPSTTQTTVPTLDDDVHPRDFSLQPRIQDYIEEAVGNVDDRVHRLFKDVALRTSLYILENVPGHDSLLSVVNSQININERNARAVNRSLEGVLNAHDPTDTRLMPKATDHCKLLDKQEKERQKALEGMLEKFEQRKRDKAEVMEAIGTMRQDIKEERDNCNRKEMEGVRKLYGEQTKENSRGDDGDDTMEDQASRKRKRDVGTEERIDVDMLM</sequence>
<feature type="region of interest" description="Disordered" evidence="1">
    <location>
        <begin position="155"/>
        <end position="222"/>
    </location>
</feature>
<name>A0A9P8JZP6_AURME</name>
<feature type="compositionally biased region" description="Acidic residues" evidence="1">
    <location>
        <begin position="155"/>
        <end position="173"/>
    </location>
</feature>
<feature type="non-terminal residue" evidence="2">
    <location>
        <position position="1"/>
    </location>
</feature>
<evidence type="ECO:0000256" key="1">
    <source>
        <dbReference type="SAM" id="MobiDB-lite"/>
    </source>
</evidence>
<evidence type="ECO:0000313" key="3">
    <source>
        <dbReference type="Proteomes" id="UP000729357"/>
    </source>
</evidence>
<accession>A0A9P8JZP6</accession>
<organism evidence="2 3">
    <name type="scientific">Aureobasidium melanogenum</name>
    <name type="common">Aureobasidium pullulans var. melanogenum</name>
    <dbReference type="NCBI Taxonomy" id="46634"/>
    <lineage>
        <taxon>Eukaryota</taxon>
        <taxon>Fungi</taxon>
        <taxon>Dikarya</taxon>
        <taxon>Ascomycota</taxon>
        <taxon>Pezizomycotina</taxon>
        <taxon>Dothideomycetes</taxon>
        <taxon>Dothideomycetidae</taxon>
        <taxon>Dothideales</taxon>
        <taxon>Saccotheciaceae</taxon>
        <taxon>Aureobasidium</taxon>
    </lineage>
</organism>
<dbReference type="EMBL" id="JAHFXS010000232">
    <property type="protein sequence ID" value="KAG9987340.1"/>
    <property type="molecule type" value="Genomic_DNA"/>
</dbReference>
<feature type="compositionally biased region" description="Basic and acidic residues" evidence="1">
    <location>
        <begin position="405"/>
        <end position="418"/>
    </location>
</feature>
<feature type="region of interest" description="Disordered" evidence="1">
    <location>
        <begin position="360"/>
        <end position="418"/>
    </location>
</feature>
<gene>
    <name evidence="2" type="ORF">KCU98_g3402</name>
</gene>
<proteinExistence type="predicted"/>